<dbReference type="EMBL" id="BIMW01000286">
    <property type="protein sequence ID" value="GCE96845.1"/>
    <property type="molecule type" value="Genomic_DNA"/>
</dbReference>
<name>A0A5M3TEJ4_LIMPL</name>
<dbReference type="GeneID" id="301686224"/>
<dbReference type="Proteomes" id="UP000326169">
    <property type="component" value="Unassembled WGS sequence"/>
</dbReference>
<dbReference type="NCBIfam" id="TIGR01766">
    <property type="entry name" value="IS200/IS605 family accessory protein TnpB-like domain"/>
    <property type="match status" value="1"/>
</dbReference>
<evidence type="ECO:0000256" key="1">
    <source>
        <dbReference type="ARBA" id="ARBA00023125"/>
    </source>
</evidence>
<reference evidence="2 3" key="1">
    <citation type="journal article" date="2019" name="J Genomics">
        <title>The Draft Genome of a Hydrogen-producing Cyanobacterium, Arthrospira platensis NIES-46.</title>
        <authorList>
            <person name="Suzuki S."/>
            <person name="Yamaguchi H."/>
            <person name="Kawachi M."/>
        </authorList>
    </citation>
    <scope>NUCLEOTIDE SEQUENCE [LARGE SCALE GENOMIC DNA]</scope>
    <source>
        <strain evidence="2 3">NIES-46</strain>
    </source>
</reference>
<proteinExistence type="predicted"/>
<sequence>MLYPTEKRNRQVRDAINKAAIVVINHCLKNSIGRLVFGWNKGQKNGATLGSKGNHNFIQIPTARLKSRIQELCSHYGIEFIETEESYTSKASFLEHDFLPEFGEKPDNWKPSGQRVKRGLYRTGYGRKRSHLLQLHFQTVLDSFPSHGS</sequence>
<protein>
    <submittedName>
        <fullName evidence="2">Transposase</fullName>
    </submittedName>
</protein>
<keyword evidence="1" id="KW-0238">DNA-binding</keyword>
<comment type="caution">
    <text evidence="2">The sequence shown here is derived from an EMBL/GenBank/DDBJ whole genome shotgun (WGS) entry which is preliminary data.</text>
</comment>
<gene>
    <name evidence="2" type="ORF">NIES46_49190</name>
</gene>
<accession>A0A5M3TEJ4</accession>
<dbReference type="InterPro" id="IPR010095">
    <property type="entry name" value="Cas12f1-like_TNB"/>
</dbReference>
<evidence type="ECO:0000313" key="2">
    <source>
        <dbReference type="EMBL" id="GCE96845.1"/>
    </source>
</evidence>
<dbReference type="RefSeq" id="WP_062945842.1">
    <property type="nucleotide sequence ID" value="NZ_BIMW01000286.1"/>
</dbReference>
<evidence type="ECO:0000313" key="3">
    <source>
        <dbReference type="Proteomes" id="UP000326169"/>
    </source>
</evidence>
<organism evidence="2 3">
    <name type="scientific">Limnospira platensis NIES-46</name>
    <dbReference type="NCBI Taxonomy" id="1236695"/>
    <lineage>
        <taxon>Bacteria</taxon>
        <taxon>Bacillati</taxon>
        <taxon>Cyanobacteriota</taxon>
        <taxon>Cyanophyceae</taxon>
        <taxon>Oscillatoriophycideae</taxon>
        <taxon>Oscillatoriales</taxon>
        <taxon>Sirenicapillariaceae</taxon>
        <taxon>Limnospira</taxon>
    </lineage>
</organism>
<keyword evidence="3" id="KW-1185">Reference proteome</keyword>